<dbReference type="STRING" id="555778.Hneap_1773"/>
<dbReference type="InterPro" id="IPR037058">
    <property type="entry name" value="Falgellar_hook_FlgE_sf"/>
</dbReference>
<dbReference type="Proteomes" id="UP000009102">
    <property type="component" value="Chromosome"/>
</dbReference>
<feature type="domain" description="Flagellar hook protein FlgE/F/G-like D1" evidence="9">
    <location>
        <begin position="83"/>
        <end position="150"/>
    </location>
</feature>
<reference evidence="10 11" key="1">
    <citation type="submission" date="2009-10" db="EMBL/GenBank/DDBJ databases">
        <title>Complete sequence of Halothiobacillus neapolitanus c2.</title>
        <authorList>
            <consortium name="US DOE Joint Genome Institute"/>
            <person name="Lucas S."/>
            <person name="Copeland A."/>
            <person name="Lapidus A."/>
            <person name="Glavina del Rio T."/>
            <person name="Tice H."/>
            <person name="Bruce D."/>
            <person name="Goodwin L."/>
            <person name="Pitluck S."/>
            <person name="Davenport K."/>
            <person name="Brettin T."/>
            <person name="Detter J.C."/>
            <person name="Han C."/>
            <person name="Tapia R."/>
            <person name="Larimer F."/>
            <person name="Land M."/>
            <person name="Hauser L."/>
            <person name="Kyrpides N."/>
            <person name="Mikhailova N."/>
            <person name="Kerfeld C."/>
            <person name="Cannon G."/>
            <person name="Heinhort S."/>
        </authorList>
    </citation>
    <scope>NUCLEOTIDE SEQUENCE [LARGE SCALE GENOMIC DNA]</scope>
    <source>
        <strain evidence="11">ATCC 23641 / c2</strain>
    </source>
</reference>
<comment type="similarity">
    <text evidence="2 5">Belongs to the flagella basal body rod proteins family.</text>
</comment>
<dbReference type="NCBIfam" id="TIGR03506">
    <property type="entry name" value="FlgEFG_subfam"/>
    <property type="match status" value="1"/>
</dbReference>
<feature type="domain" description="Flagellar hook protein FlgE D2" evidence="8">
    <location>
        <begin position="167"/>
        <end position="298"/>
    </location>
</feature>
<dbReference type="KEGG" id="hna:Hneap_1773"/>
<dbReference type="Gene3D" id="2.60.98.20">
    <property type="entry name" value="Flagellar hook protein FlgE"/>
    <property type="match status" value="1"/>
</dbReference>
<dbReference type="eggNOG" id="COG1749">
    <property type="taxonomic scope" value="Bacteria"/>
</dbReference>
<dbReference type="Pfam" id="PF06429">
    <property type="entry name" value="Flg_bbr_C"/>
    <property type="match status" value="1"/>
</dbReference>
<dbReference type="PROSITE" id="PS00588">
    <property type="entry name" value="FLAGELLA_BB_ROD"/>
    <property type="match status" value="1"/>
</dbReference>
<keyword evidence="4 5" id="KW-0975">Bacterial flagellum</keyword>
<keyword evidence="10" id="KW-0282">Flagellum</keyword>
<dbReference type="GO" id="GO:0009424">
    <property type="term" value="C:bacterial-type flagellum hook"/>
    <property type="evidence" value="ECO:0007669"/>
    <property type="project" value="TreeGrafter"/>
</dbReference>
<dbReference type="EMBL" id="CP001801">
    <property type="protein sequence ID" value="ACX96596.1"/>
    <property type="molecule type" value="Genomic_DNA"/>
</dbReference>
<evidence type="ECO:0000259" key="6">
    <source>
        <dbReference type="Pfam" id="PF00460"/>
    </source>
</evidence>
<evidence type="ECO:0000256" key="4">
    <source>
        <dbReference type="ARBA" id="ARBA00023143"/>
    </source>
</evidence>
<dbReference type="OrthoDB" id="8578401at2"/>
<gene>
    <name evidence="10" type="ordered locus">Hneap_1773</name>
</gene>
<evidence type="ECO:0000259" key="9">
    <source>
        <dbReference type="Pfam" id="PF22692"/>
    </source>
</evidence>
<sequence length="418" mass="43327">MSFNTSITGLNAAQKDLDVTSNNIANANSTGFKSSRAQFGDIYAVSAYGNSKTATGQGVLTEAVQQQFTQGSLQFTNNSLDLAISGQGFFTFQPTLDSLQSVYSRAGALGANKDGFIVNTNGQYLKALPVSANGTLQSTSLASAKPIQLPVAAGAPKATTLVTQSFNLPASATVPTVTPFDTTQATPDPASYTQANSQQVYDSLGNTHTLTSYYVKTANPNEWNVYYQVDTQTPIQGPSTLTFDANGQLPTTPAPFAVTATAASLGTGAAPLNINVQTQGDSTQYNAPFNMAAQSQDGNTTGQLTGVSVGSNGLIQASYSNGQNIPLGMVALANFSNPQGLKQVGNNSWAESVDSGAPTAGQPGTGTFGLIQGGALEQSNVDLTQQLVNLITAQRNFQANAQAIQTDKTATDSVINIR</sequence>
<evidence type="ECO:0000256" key="5">
    <source>
        <dbReference type="RuleBase" id="RU362116"/>
    </source>
</evidence>
<evidence type="ECO:0000256" key="1">
    <source>
        <dbReference type="ARBA" id="ARBA00004117"/>
    </source>
</evidence>
<evidence type="ECO:0000256" key="2">
    <source>
        <dbReference type="ARBA" id="ARBA00009677"/>
    </source>
</evidence>
<keyword evidence="10" id="KW-0969">Cilium</keyword>
<feature type="domain" description="Flagellar basal body rod protein N-terminal" evidence="6">
    <location>
        <begin position="3"/>
        <end position="33"/>
    </location>
</feature>
<dbReference type="InterPro" id="IPR011491">
    <property type="entry name" value="FlgE_D2"/>
</dbReference>
<evidence type="ECO:0000259" key="8">
    <source>
        <dbReference type="Pfam" id="PF07559"/>
    </source>
</evidence>
<dbReference type="PANTHER" id="PTHR30435:SF1">
    <property type="entry name" value="FLAGELLAR HOOK PROTEIN FLGE"/>
    <property type="match status" value="1"/>
</dbReference>
<dbReference type="GO" id="GO:0005829">
    <property type="term" value="C:cytosol"/>
    <property type="evidence" value="ECO:0007669"/>
    <property type="project" value="TreeGrafter"/>
</dbReference>
<feature type="domain" description="Flagellar basal-body/hook protein C-terminal" evidence="7">
    <location>
        <begin position="373"/>
        <end position="416"/>
    </location>
</feature>
<comment type="subcellular location">
    <subcellularLocation>
        <location evidence="1 5">Bacterial flagellum basal body</location>
    </subcellularLocation>
</comment>
<organism evidence="10 11">
    <name type="scientific">Halothiobacillus neapolitanus (strain ATCC 23641 / DSM 15147 / CIP 104769 / NCIMB 8539 / c2)</name>
    <name type="common">Thiobacillus neapolitanus</name>
    <dbReference type="NCBI Taxonomy" id="555778"/>
    <lineage>
        <taxon>Bacteria</taxon>
        <taxon>Pseudomonadati</taxon>
        <taxon>Pseudomonadota</taxon>
        <taxon>Gammaproteobacteria</taxon>
        <taxon>Chromatiales</taxon>
        <taxon>Halothiobacillaceae</taxon>
        <taxon>Halothiobacillus</taxon>
    </lineage>
</organism>
<keyword evidence="10" id="KW-0966">Cell projection</keyword>
<protein>
    <recommendedName>
        <fullName evidence="3 5">Flagellar hook protein FlgE</fullName>
    </recommendedName>
</protein>
<comment type="function">
    <text evidence="5">A flexible structure which links the flagellar filament to the drive apparatus in the basal body.</text>
</comment>
<dbReference type="InterPro" id="IPR020013">
    <property type="entry name" value="Flagellar_FlgE/F/G"/>
</dbReference>
<evidence type="ECO:0000313" key="10">
    <source>
        <dbReference type="EMBL" id="ACX96596.1"/>
    </source>
</evidence>
<dbReference type="Pfam" id="PF00460">
    <property type="entry name" value="Flg_bb_rod"/>
    <property type="match status" value="1"/>
</dbReference>
<dbReference type="InterPro" id="IPR037925">
    <property type="entry name" value="FlgE/F/G-like"/>
</dbReference>
<dbReference type="PANTHER" id="PTHR30435">
    <property type="entry name" value="FLAGELLAR PROTEIN"/>
    <property type="match status" value="1"/>
</dbReference>
<dbReference type="HOGENOM" id="CLU_013687_2_0_6"/>
<dbReference type="GO" id="GO:0071978">
    <property type="term" value="P:bacterial-type flagellum-dependent swarming motility"/>
    <property type="evidence" value="ECO:0007669"/>
    <property type="project" value="TreeGrafter"/>
</dbReference>
<dbReference type="InterPro" id="IPR010930">
    <property type="entry name" value="Flg_bb/hook_C_dom"/>
</dbReference>
<accession>D0L1M3</accession>
<proteinExistence type="inferred from homology"/>
<dbReference type="RefSeq" id="WP_012824629.1">
    <property type="nucleotide sequence ID" value="NC_013422.1"/>
</dbReference>
<dbReference type="NCBIfam" id="NF004238">
    <property type="entry name" value="PRK05682.1-1"/>
    <property type="match status" value="1"/>
</dbReference>
<dbReference type="AlphaFoldDB" id="D0L1M3"/>
<evidence type="ECO:0000259" key="7">
    <source>
        <dbReference type="Pfam" id="PF06429"/>
    </source>
</evidence>
<dbReference type="Pfam" id="PF22692">
    <property type="entry name" value="LlgE_F_G_D1"/>
    <property type="match status" value="1"/>
</dbReference>
<evidence type="ECO:0000256" key="3">
    <source>
        <dbReference type="ARBA" id="ARBA00019015"/>
    </source>
</evidence>
<keyword evidence="11" id="KW-1185">Reference proteome</keyword>
<dbReference type="GO" id="GO:0009425">
    <property type="term" value="C:bacterial-type flagellum basal body"/>
    <property type="evidence" value="ECO:0007669"/>
    <property type="project" value="UniProtKB-SubCell"/>
</dbReference>
<dbReference type="SUPFAM" id="SSF117143">
    <property type="entry name" value="Flagellar hook protein flgE"/>
    <property type="match status" value="1"/>
</dbReference>
<dbReference type="InterPro" id="IPR053967">
    <property type="entry name" value="LlgE_F_G-like_D1"/>
</dbReference>
<dbReference type="InterPro" id="IPR019776">
    <property type="entry name" value="Flagellar_basal_body_rod_CS"/>
</dbReference>
<dbReference type="Pfam" id="PF07559">
    <property type="entry name" value="FlgE_D2"/>
    <property type="match status" value="1"/>
</dbReference>
<evidence type="ECO:0000313" key="11">
    <source>
        <dbReference type="Proteomes" id="UP000009102"/>
    </source>
</evidence>
<name>D0L1M3_HALNC</name>
<dbReference type="InterPro" id="IPR001444">
    <property type="entry name" value="Flag_bb_rod_N"/>
</dbReference>